<comment type="caution">
    <text evidence="2">The sequence shown here is derived from an EMBL/GenBank/DDBJ whole genome shotgun (WGS) entry which is preliminary data.</text>
</comment>
<gene>
    <name evidence="2" type="ORF">COY09_01060</name>
</gene>
<dbReference type="Proteomes" id="UP000231071">
    <property type="component" value="Unassembled WGS sequence"/>
</dbReference>
<sequence>MPKPKTIIIIAASALVIITIVIIIFGTRPARPTETTLTMWGFEDPATLSTIFTRLKTDQKINIAYTQKQRQNFDQTMLEALANGTSPDIYQLNHQQLTQYQNKLVAAPSSIFTLQNYQSR</sequence>
<proteinExistence type="predicted"/>
<organism evidence="2 3">
    <name type="scientific">Candidatus Portnoybacteria bacterium CG_4_10_14_0_2_um_filter_39_11</name>
    <dbReference type="NCBI Taxonomy" id="1974797"/>
    <lineage>
        <taxon>Bacteria</taxon>
        <taxon>Candidatus Portnoyibacteriota</taxon>
    </lineage>
</organism>
<reference evidence="3" key="1">
    <citation type="submission" date="2017-09" db="EMBL/GenBank/DDBJ databases">
        <title>Depth-based differentiation of microbial function through sediment-hosted aquifers and enrichment of novel symbionts in the deep terrestrial subsurface.</title>
        <authorList>
            <person name="Probst A.J."/>
            <person name="Ladd B."/>
            <person name="Jarett J.K."/>
            <person name="Geller-Mcgrath D.E."/>
            <person name="Sieber C.M.K."/>
            <person name="Emerson J.B."/>
            <person name="Anantharaman K."/>
            <person name="Thomas B.C."/>
            <person name="Malmstrom R."/>
            <person name="Stieglmeier M."/>
            <person name="Klingl A."/>
            <person name="Woyke T."/>
            <person name="Ryan C.M."/>
            <person name="Banfield J.F."/>
        </authorList>
    </citation>
    <scope>NUCLEOTIDE SEQUENCE [LARGE SCALE GENOMIC DNA]</scope>
</reference>
<keyword evidence="1" id="KW-0812">Transmembrane</keyword>
<keyword evidence="1" id="KW-1133">Transmembrane helix</keyword>
<evidence type="ECO:0000313" key="2">
    <source>
        <dbReference type="EMBL" id="PIZ71200.1"/>
    </source>
</evidence>
<protein>
    <submittedName>
        <fullName evidence="2">Uncharacterized protein</fullName>
    </submittedName>
</protein>
<dbReference type="AlphaFoldDB" id="A0A2M7UJ11"/>
<evidence type="ECO:0000313" key="3">
    <source>
        <dbReference type="Proteomes" id="UP000231071"/>
    </source>
</evidence>
<dbReference type="EMBL" id="PFOI01000020">
    <property type="protein sequence ID" value="PIZ71200.1"/>
    <property type="molecule type" value="Genomic_DNA"/>
</dbReference>
<feature type="transmembrane region" description="Helical" evidence="1">
    <location>
        <begin position="6"/>
        <end position="25"/>
    </location>
</feature>
<feature type="non-terminal residue" evidence="2">
    <location>
        <position position="120"/>
    </location>
</feature>
<accession>A0A2M7UJ11</accession>
<dbReference type="Gene3D" id="3.40.190.10">
    <property type="entry name" value="Periplasmic binding protein-like II"/>
    <property type="match status" value="1"/>
</dbReference>
<name>A0A2M7UJ11_9BACT</name>
<evidence type="ECO:0000256" key="1">
    <source>
        <dbReference type="SAM" id="Phobius"/>
    </source>
</evidence>
<keyword evidence="1" id="KW-0472">Membrane</keyword>